<dbReference type="Proteomes" id="UP001518925">
    <property type="component" value="Unassembled WGS sequence"/>
</dbReference>
<comment type="caution">
    <text evidence="1">The sequence shown here is derived from an EMBL/GenBank/DDBJ whole genome shotgun (WGS) entry which is preliminary data.</text>
</comment>
<protein>
    <recommendedName>
        <fullName evidence="3">XRE family transcriptional regulator</fullName>
    </recommendedName>
</protein>
<reference evidence="1 2" key="1">
    <citation type="submission" date="2021-02" db="EMBL/GenBank/DDBJ databases">
        <title>Bacillus sp. RD4P76, an endophyte from a halophyte.</title>
        <authorList>
            <person name="Sun J.-Q."/>
        </authorList>
    </citation>
    <scope>NUCLEOTIDE SEQUENCE [LARGE SCALE GENOMIC DNA]</scope>
    <source>
        <strain evidence="1 2">RD4P76</strain>
    </source>
</reference>
<dbReference type="InterPro" id="IPR010982">
    <property type="entry name" value="Lambda_DNA-bd_dom_sf"/>
</dbReference>
<gene>
    <name evidence="1" type="ORF">JR050_02675</name>
</gene>
<evidence type="ECO:0000313" key="2">
    <source>
        <dbReference type="Proteomes" id="UP001518925"/>
    </source>
</evidence>
<name>A0ABS2DDR0_9BACI</name>
<sequence>MLDQKLLQELESYIDLHINLMEFPLQKSADFNLYEELHSTELETFIQQKRQPSFKEVLLRYIDDKNVSDAEIYTRAGIDRRHFSKIRSTPNYKPKKSTVAALCLALELNADDTDTLLNAAGYSLSDSDTSDLILQFFIDKEMYNLHDVNLALDHFSLKTIP</sequence>
<evidence type="ECO:0008006" key="3">
    <source>
        <dbReference type="Google" id="ProtNLM"/>
    </source>
</evidence>
<dbReference type="RefSeq" id="WP_204201972.1">
    <property type="nucleotide sequence ID" value="NZ_JAFELM010000013.1"/>
</dbReference>
<keyword evidence="2" id="KW-1185">Reference proteome</keyword>
<accession>A0ABS2DDR0</accession>
<evidence type="ECO:0000313" key="1">
    <source>
        <dbReference type="EMBL" id="MBM6616587.1"/>
    </source>
</evidence>
<dbReference type="SUPFAM" id="SSF47413">
    <property type="entry name" value="lambda repressor-like DNA-binding domains"/>
    <property type="match status" value="1"/>
</dbReference>
<dbReference type="EMBL" id="JAFELM010000013">
    <property type="protein sequence ID" value="MBM6616587.1"/>
    <property type="molecule type" value="Genomic_DNA"/>
</dbReference>
<proteinExistence type="predicted"/>
<organism evidence="1 2">
    <name type="scientific">Bacillus suaedaesalsae</name>
    <dbReference type="NCBI Taxonomy" id="2810349"/>
    <lineage>
        <taxon>Bacteria</taxon>
        <taxon>Bacillati</taxon>
        <taxon>Bacillota</taxon>
        <taxon>Bacilli</taxon>
        <taxon>Bacillales</taxon>
        <taxon>Bacillaceae</taxon>
        <taxon>Bacillus</taxon>
    </lineage>
</organism>